<keyword evidence="7" id="KW-1278">Translocase</keyword>
<proteinExistence type="inferred from homology"/>
<dbReference type="Gene3D" id="3.40.50.300">
    <property type="entry name" value="P-loop containing nucleotide triphosphate hydrolases"/>
    <property type="match status" value="1"/>
</dbReference>
<dbReference type="PROSITE" id="PS50893">
    <property type="entry name" value="ABC_TRANSPORTER_2"/>
    <property type="match status" value="1"/>
</dbReference>
<dbReference type="Pfam" id="PF00005">
    <property type="entry name" value="ABC_tran"/>
    <property type="match status" value="1"/>
</dbReference>
<keyword evidence="4" id="KW-1003">Cell membrane</keyword>
<keyword evidence="6 10" id="KW-0067">ATP-binding</keyword>
<evidence type="ECO:0000256" key="2">
    <source>
        <dbReference type="ARBA" id="ARBA00005417"/>
    </source>
</evidence>
<name>A0A419F245_9BACT</name>
<dbReference type="InterPro" id="IPR003593">
    <property type="entry name" value="AAA+_ATPase"/>
</dbReference>
<evidence type="ECO:0000313" key="11">
    <source>
        <dbReference type="Proteomes" id="UP000285961"/>
    </source>
</evidence>
<protein>
    <submittedName>
        <fullName evidence="10">ABC transporter ATP-binding protein</fullName>
    </submittedName>
</protein>
<comment type="caution">
    <text evidence="10">The sequence shown here is derived from an EMBL/GenBank/DDBJ whole genome shotgun (WGS) entry which is preliminary data.</text>
</comment>
<organism evidence="10 11">
    <name type="scientific">Candidatus Abyssobacteria bacterium SURF_17</name>
    <dbReference type="NCBI Taxonomy" id="2093361"/>
    <lineage>
        <taxon>Bacteria</taxon>
        <taxon>Pseudomonadati</taxon>
        <taxon>Candidatus Hydrogenedentota</taxon>
        <taxon>Candidatus Abyssobacteria</taxon>
    </lineage>
</organism>
<evidence type="ECO:0000256" key="6">
    <source>
        <dbReference type="ARBA" id="ARBA00022840"/>
    </source>
</evidence>
<dbReference type="InterPro" id="IPR017871">
    <property type="entry name" value="ABC_transporter-like_CS"/>
</dbReference>
<dbReference type="InterPro" id="IPR003439">
    <property type="entry name" value="ABC_transporter-like_ATP-bd"/>
</dbReference>
<dbReference type="Proteomes" id="UP000285961">
    <property type="component" value="Unassembled WGS sequence"/>
</dbReference>
<dbReference type="GO" id="GO:0043190">
    <property type="term" value="C:ATP-binding cassette (ABC) transporter complex"/>
    <property type="evidence" value="ECO:0007669"/>
    <property type="project" value="TreeGrafter"/>
</dbReference>
<sequence>MIQDIAAEHSSNRAQKRSRLHQRIIVEYAKTDTPAIEVRDLRFSYPDGRAALAGASFTVHQGESVALIGANGTGKSTLLLCLVGILKGSGTVYVLGTEVNSETVFAVRSRIGFVFQNPEHQLFSTSVLDDIVFGPLNLGLSREESLTRADAVLGELNMTEFKHRIPHHLSQGEKKKVALATALAMNPSVLLLDEPTAGLDPRSSTQLIDILLRLKDEGKTMLVATHDMHLAEEVTERVIVLGESRTVVREGVPGDILTDESFLRQHNLIHEHCHIHERTRHGHPHFHRHHEDNHIHPHL</sequence>
<dbReference type="InterPro" id="IPR027417">
    <property type="entry name" value="P-loop_NTPase"/>
</dbReference>
<evidence type="ECO:0000256" key="3">
    <source>
        <dbReference type="ARBA" id="ARBA00022448"/>
    </source>
</evidence>
<evidence type="ECO:0000256" key="1">
    <source>
        <dbReference type="ARBA" id="ARBA00004236"/>
    </source>
</evidence>
<evidence type="ECO:0000256" key="7">
    <source>
        <dbReference type="ARBA" id="ARBA00022967"/>
    </source>
</evidence>
<keyword evidence="5" id="KW-0547">Nucleotide-binding</keyword>
<dbReference type="InterPro" id="IPR050095">
    <property type="entry name" value="ECF_ABC_transporter_ATP-bd"/>
</dbReference>
<evidence type="ECO:0000256" key="8">
    <source>
        <dbReference type="ARBA" id="ARBA00023136"/>
    </source>
</evidence>
<keyword evidence="3" id="KW-0813">Transport</keyword>
<reference evidence="10 11" key="1">
    <citation type="journal article" date="2017" name="ISME J.">
        <title>Energy and carbon metabolisms in a deep terrestrial subsurface fluid microbial community.</title>
        <authorList>
            <person name="Momper L."/>
            <person name="Jungbluth S.P."/>
            <person name="Lee M.D."/>
            <person name="Amend J.P."/>
        </authorList>
    </citation>
    <scope>NUCLEOTIDE SEQUENCE [LARGE SCALE GENOMIC DNA]</scope>
    <source>
        <strain evidence="10">SURF_17</strain>
    </source>
</reference>
<dbReference type="FunFam" id="3.40.50.300:FF:000224">
    <property type="entry name" value="Energy-coupling factor transporter ATP-binding protein EcfA"/>
    <property type="match status" value="1"/>
</dbReference>
<evidence type="ECO:0000259" key="9">
    <source>
        <dbReference type="PROSITE" id="PS50893"/>
    </source>
</evidence>
<comment type="subcellular location">
    <subcellularLocation>
        <location evidence="1">Cell membrane</location>
    </subcellularLocation>
</comment>
<dbReference type="AlphaFoldDB" id="A0A419F245"/>
<dbReference type="PANTHER" id="PTHR43553">
    <property type="entry name" value="HEAVY METAL TRANSPORTER"/>
    <property type="match status" value="1"/>
</dbReference>
<dbReference type="EMBL" id="QZKI01000049">
    <property type="protein sequence ID" value="RJP72129.1"/>
    <property type="molecule type" value="Genomic_DNA"/>
</dbReference>
<evidence type="ECO:0000256" key="5">
    <source>
        <dbReference type="ARBA" id="ARBA00022741"/>
    </source>
</evidence>
<dbReference type="PANTHER" id="PTHR43553:SF24">
    <property type="entry name" value="ENERGY-COUPLING FACTOR TRANSPORTER ATP-BINDING PROTEIN ECFA1"/>
    <property type="match status" value="1"/>
</dbReference>
<dbReference type="SMART" id="SM00382">
    <property type="entry name" value="AAA"/>
    <property type="match status" value="1"/>
</dbReference>
<comment type="similarity">
    <text evidence="2">Belongs to the ABC transporter superfamily.</text>
</comment>
<dbReference type="PROSITE" id="PS00211">
    <property type="entry name" value="ABC_TRANSPORTER_1"/>
    <property type="match status" value="1"/>
</dbReference>
<accession>A0A419F245</accession>
<dbReference type="CDD" id="cd03225">
    <property type="entry name" value="ABC_cobalt_CbiO_domain1"/>
    <property type="match status" value="1"/>
</dbReference>
<dbReference type="GO" id="GO:0005524">
    <property type="term" value="F:ATP binding"/>
    <property type="evidence" value="ECO:0007669"/>
    <property type="project" value="UniProtKB-KW"/>
</dbReference>
<feature type="domain" description="ABC transporter" evidence="9">
    <location>
        <begin position="36"/>
        <end position="268"/>
    </location>
</feature>
<dbReference type="InterPro" id="IPR015856">
    <property type="entry name" value="ABC_transpr_CbiO/EcfA_su"/>
</dbReference>
<keyword evidence="8" id="KW-0472">Membrane</keyword>
<dbReference type="GO" id="GO:0042626">
    <property type="term" value="F:ATPase-coupled transmembrane transporter activity"/>
    <property type="evidence" value="ECO:0007669"/>
    <property type="project" value="TreeGrafter"/>
</dbReference>
<gene>
    <name evidence="10" type="ORF">C4532_06480</name>
</gene>
<evidence type="ECO:0000313" key="10">
    <source>
        <dbReference type="EMBL" id="RJP72129.1"/>
    </source>
</evidence>
<evidence type="ECO:0000256" key="4">
    <source>
        <dbReference type="ARBA" id="ARBA00022475"/>
    </source>
</evidence>
<dbReference type="GO" id="GO:0016887">
    <property type="term" value="F:ATP hydrolysis activity"/>
    <property type="evidence" value="ECO:0007669"/>
    <property type="project" value="InterPro"/>
</dbReference>
<dbReference type="SUPFAM" id="SSF52540">
    <property type="entry name" value="P-loop containing nucleoside triphosphate hydrolases"/>
    <property type="match status" value="1"/>
</dbReference>